<proteinExistence type="predicted"/>
<evidence type="ECO:0000313" key="4">
    <source>
        <dbReference type="Proteomes" id="UP000516437"/>
    </source>
</evidence>
<dbReference type="EMBL" id="RXIC02000025">
    <property type="protein sequence ID" value="KAB1206602.1"/>
    <property type="molecule type" value="Genomic_DNA"/>
</dbReference>
<dbReference type="InterPro" id="IPR045026">
    <property type="entry name" value="LIMYB"/>
</dbReference>
<gene>
    <name evidence="3" type="ORF">CJ030_MR7G020487</name>
</gene>
<feature type="region of interest" description="Disordered" evidence="1">
    <location>
        <begin position="208"/>
        <end position="236"/>
    </location>
</feature>
<dbReference type="PANTHER" id="PTHR47584:SF14">
    <property type="entry name" value="L10-INTERACTING MYB DOMAIN-CONTAINING PROTEIN-LIKE"/>
    <property type="match status" value="1"/>
</dbReference>
<name>A0A6A1V1N4_9ROSI</name>
<keyword evidence="4" id="KW-1185">Reference proteome</keyword>
<dbReference type="InterPro" id="IPR024752">
    <property type="entry name" value="Myb/SANT-like_dom"/>
</dbReference>
<feature type="domain" description="Myb/SANT-like" evidence="2">
    <location>
        <begin position="47"/>
        <end position="134"/>
    </location>
</feature>
<accession>A0A6A1V1N4</accession>
<dbReference type="AlphaFoldDB" id="A0A6A1V1N4"/>
<protein>
    <recommendedName>
        <fullName evidence="2">Myb/SANT-like domain-containing protein</fullName>
    </recommendedName>
</protein>
<dbReference type="Pfam" id="PF12776">
    <property type="entry name" value="Myb_DNA-bind_3"/>
    <property type="match status" value="1"/>
</dbReference>
<reference evidence="3 4" key="1">
    <citation type="journal article" date="2019" name="Plant Biotechnol. J.">
        <title>The red bayberry genome and genetic basis of sex determination.</title>
        <authorList>
            <person name="Jia H.M."/>
            <person name="Jia H.J."/>
            <person name="Cai Q.L."/>
            <person name="Wang Y."/>
            <person name="Zhao H.B."/>
            <person name="Yang W.F."/>
            <person name="Wang G.Y."/>
            <person name="Li Y.H."/>
            <person name="Zhan D.L."/>
            <person name="Shen Y.T."/>
            <person name="Niu Q.F."/>
            <person name="Chang L."/>
            <person name="Qiu J."/>
            <person name="Zhao L."/>
            <person name="Xie H.B."/>
            <person name="Fu W.Y."/>
            <person name="Jin J."/>
            <person name="Li X.W."/>
            <person name="Jiao Y."/>
            <person name="Zhou C.C."/>
            <person name="Tu T."/>
            <person name="Chai C.Y."/>
            <person name="Gao J.L."/>
            <person name="Fan L.J."/>
            <person name="van de Weg E."/>
            <person name="Wang J.Y."/>
            <person name="Gao Z.S."/>
        </authorList>
    </citation>
    <scope>NUCLEOTIDE SEQUENCE [LARGE SCALE GENOMIC DNA]</scope>
    <source>
        <tissue evidence="3">Leaves</tissue>
    </source>
</reference>
<organism evidence="3 4">
    <name type="scientific">Morella rubra</name>
    <name type="common">Chinese bayberry</name>
    <dbReference type="NCBI Taxonomy" id="262757"/>
    <lineage>
        <taxon>Eukaryota</taxon>
        <taxon>Viridiplantae</taxon>
        <taxon>Streptophyta</taxon>
        <taxon>Embryophyta</taxon>
        <taxon>Tracheophyta</taxon>
        <taxon>Spermatophyta</taxon>
        <taxon>Magnoliopsida</taxon>
        <taxon>eudicotyledons</taxon>
        <taxon>Gunneridae</taxon>
        <taxon>Pentapetalae</taxon>
        <taxon>rosids</taxon>
        <taxon>fabids</taxon>
        <taxon>Fagales</taxon>
        <taxon>Myricaceae</taxon>
        <taxon>Morella</taxon>
    </lineage>
</organism>
<comment type="caution">
    <text evidence="3">The sequence shown here is derived from an EMBL/GenBank/DDBJ whole genome shotgun (WGS) entry which is preliminary data.</text>
</comment>
<dbReference type="PANTHER" id="PTHR47584">
    <property type="match status" value="1"/>
</dbReference>
<dbReference type="Proteomes" id="UP000516437">
    <property type="component" value="Chromosome 7"/>
</dbReference>
<sequence length="346" mass="38662">MRTRASAIHMLAELSNTEFTPHKSITSVATGPLTRSRQKMDQEEHLWTATSGRLLLNILQDCVGNGTIVSGRFDSKAQITVMELINRCVKRPFTAKQVKGKWDRLKRAYNDFAFILKQTGFSWDDDRHTVVARNPKLVRYKRQGCPNFELMRAVFSRSTATGSGRHASTHAPVSPVNEPLSEDVQYNMGPVHVDLEQDPPVITQMGSPPTQATLSPRNVHGKRVVDGSGTSQNRRKREKIEAEMFDCVRAMTNFCKVHSATSGSHVGNMSENSEMSQPPRTITKCIRWLSELSPPLPESQYHAAIDRLLDRQQRATAGIPGNATREEIGMAISYLNHKDAGLNERA</sequence>
<evidence type="ECO:0000259" key="2">
    <source>
        <dbReference type="Pfam" id="PF12776"/>
    </source>
</evidence>
<evidence type="ECO:0000313" key="3">
    <source>
        <dbReference type="EMBL" id="KAB1206602.1"/>
    </source>
</evidence>
<evidence type="ECO:0000256" key="1">
    <source>
        <dbReference type="SAM" id="MobiDB-lite"/>
    </source>
</evidence>
<dbReference type="OrthoDB" id="686198at2759"/>